<proteinExistence type="inferred from homology"/>
<organism evidence="6 7">
    <name type="scientific">Fimbriimonas ginsengisoli</name>
    <dbReference type="NCBI Taxonomy" id="1005039"/>
    <lineage>
        <taxon>Bacteria</taxon>
        <taxon>Bacillati</taxon>
        <taxon>Armatimonadota</taxon>
        <taxon>Fimbriimonadia</taxon>
        <taxon>Fimbriimonadales</taxon>
        <taxon>Fimbriimonadaceae</taxon>
        <taxon>Fimbriimonas</taxon>
    </lineage>
</organism>
<dbReference type="GO" id="GO:0019343">
    <property type="term" value="P:cysteine biosynthetic process via cystathionine"/>
    <property type="evidence" value="ECO:0007669"/>
    <property type="project" value="TreeGrafter"/>
</dbReference>
<dbReference type="Gene3D" id="3.90.1150.10">
    <property type="entry name" value="Aspartate Aminotransferase, domain 1"/>
    <property type="match status" value="1"/>
</dbReference>
<reference evidence="6" key="1">
    <citation type="submission" date="2020-07" db="EMBL/GenBank/DDBJ databases">
        <title>Huge and variable diversity of episymbiotic CPR bacteria and DPANN archaea in groundwater ecosystems.</title>
        <authorList>
            <person name="He C.Y."/>
            <person name="Keren R."/>
            <person name="Whittaker M."/>
            <person name="Farag I.F."/>
            <person name="Doudna J."/>
            <person name="Cate J.H.D."/>
            <person name="Banfield J.F."/>
        </authorList>
    </citation>
    <scope>NUCLEOTIDE SEQUENCE</scope>
    <source>
        <strain evidence="6">NC_groundwater_17_Pr7_B-0.1um_64_12</strain>
    </source>
</reference>
<keyword evidence="6" id="KW-0808">Transferase</keyword>
<dbReference type="GO" id="GO:0030170">
    <property type="term" value="F:pyridoxal phosphate binding"/>
    <property type="evidence" value="ECO:0007669"/>
    <property type="project" value="InterPro"/>
</dbReference>
<evidence type="ECO:0000256" key="5">
    <source>
        <dbReference type="RuleBase" id="RU362118"/>
    </source>
</evidence>
<dbReference type="CDD" id="cd00614">
    <property type="entry name" value="CGS_like"/>
    <property type="match status" value="1"/>
</dbReference>
<dbReference type="PIRSF" id="PIRSF001434">
    <property type="entry name" value="CGS"/>
    <property type="match status" value="1"/>
</dbReference>
<evidence type="ECO:0000313" key="6">
    <source>
        <dbReference type="EMBL" id="MBI1756487.1"/>
    </source>
</evidence>
<sequence length="389" mass="42464">MRPPDFETLAVHAGIEPDPLTGAVMTPIYQTSTYAQSAPGEHKGYDYSRSDNPTRTVLQAQLAALEGGSRALVYASGLAATDCVLNLLRSGDHVIASDDLYGGTFRLLEYVAKPRGIETSFIAMNEASVRAALKPNTRLVWFESPTNPLLKVIDIEAVARIASEHGALCAVDNTFLSPYFQNPLKLGAHLVMHSMTKYINGHSDVIMGCLIFNDRPIPWADKGLYERLKFLQNAVGGVPAPMDCFLALRGIKTLALRMKRHEENALQVAAWLEAHPKIERVIYPGLASHPGHALACRQARGHGGMLSFFPRAKLPQVPCFLSDLKLFTLAESLGGVESLIEHPAIMTHASIPPERRAEIGITDNLIRCSVGIESARDLIDDLDRALAKI</sequence>
<comment type="cofactor">
    <cofactor evidence="1 5">
        <name>pyridoxal 5'-phosphate</name>
        <dbReference type="ChEBI" id="CHEBI:597326"/>
    </cofactor>
</comment>
<feature type="modified residue" description="N6-(pyridoxal phosphate)lysine" evidence="4">
    <location>
        <position position="197"/>
    </location>
</feature>
<dbReference type="PANTHER" id="PTHR11808:SF15">
    <property type="entry name" value="CYSTATHIONINE GAMMA-LYASE"/>
    <property type="match status" value="1"/>
</dbReference>
<dbReference type="GO" id="GO:0004123">
    <property type="term" value="F:cystathionine gamma-lyase activity"/>
    <property type="evidence" value="ECO:0007669"/>
    <property type="project" value="UniProtKB-ARBA"/>
</dbReference>
<accession>A0A931LVJ3</accession>
<dbReference type="PANTHER" id="PTHR11808">
    <property type="entry name" value="TRANS-SULFURATION ENZYME FAMILY MEMBER"/>
    <property type="match status" value="1"/>
</dbReference>
<evidence type="ECO:0000313" key="7">
    <source>
        <dbReference type="Proteomes" id="UP000727962"/>
    </source>
</evidence>
<dbReference type="AlphaFoldDB" id="A0A931LVJ3"/>
<evidence type="ECO:0000256" key="4">
    <source>
        <dbReference type="PIRSR" id="PIRSR001434-2"/>
    </source>
</evidence>
<dbReference type="EMBL" id="JACOSL010000031">
    <property type="protein sequence ID" value="MBI1756487.1"/>
    <property type="molecule type" value="Genomic_DNA"/>
</dbReference>
<dbReference type="InterPro" id="IPR000277">
    <property type="entry name" value="Cys/Met-Metab_PyrdxlP-dep_enz"/>
</dbReference>
<evidence type="ECO:0000256" key="3">
    <source>
        <dbReference type="ARBA" id="ARBA00022898"/>
    </source>
</evidence>
<protein>
    <submittedName>
        <fullName evidence="6">PLP-dependent transferase</fullName>
    </submittedName>
</protein>
<dbReference type="Pfam" id="PF01053">
    <property type="entry name" value="Cys_Met_Meta_PP"/>
    <property type="match status" value="1"/>
</dbReference>
<dbReference type="GO" id="GO:0019346">
    <property type="term" value="P:transsulfuration"/>
    <property type="evidence" value="ECO:0007669"/>
    <property type="project" value="InterPro"/>
</dbReference>
<dbReference type="FunFam" id="3.40.640.10:FF:000009">
    <property type="entry name" value="Cystathionine gamma-synthase homolog"/>
    <property type="match status" value="1"/>
</dbReference>
<dbReference type="GO" id="GO:0016740">
    <property type="term" value="F:transferase activity"/>
    <property type="evidence" value="ECO:0007669"/>
    <property type="project" value="UniProtKB-KW"/>
</dbReference>
<name>A0A931LVJ3_FIMGI</name>
<dbReference type="InterPro" id="IPR015421">
    <property type="entry name" value="PyrdxlP-dep_Trfase_major"/>
</dbReference>
<dbReference type="InterPro" id="IPR015424">
    <property type="entry name" value="PyrdxlP-dep_Trfase"/>
</dbReference>
<dbReference type="Proteomes" id="UP000727962">
    <property type="component" value="Unassembled WGS sequence"/>
</dbReference>
<dbReference type="SUPFAM" id="SSF53383">
    <property type="entry name" value="PLP-dependent transferases"/>
    <property type="match status" value="1"/>
</dbReference>
<gene>
    <name evidence="6" type="ORF">HYR64_05210</name>
</gene>
<evidence type="ECO:0000256" key="2">
    <source>
        <dbReference type="ARBA" id="ARBA00009077"/>
    </source>
</evidence>
<dbReference type="GO" id="GO:0005737">
    <property type="term" value="C:cytoplasm"/>
    <property type="evidence" value="ECO:0007669"/>
    <property type="project" value="TreeGrafter"/>
</dbReference>
<comment type="caution">
    <text evidence="6">The sequence shown here is derived from an EMBL/GenBank/DDBJ whole genome shotgun (WGS) entry which is preliminary data.</text>
</comment>
<evidence type="ECO:0000256" key="1">
    <source>
        <dbReference type="ARBA" id="ARBA00001933"/>
    </source>
</evidence>
<dbReference type="Gene3D" id="3.40.640.10">
    <property type="entry name" value="Type I PLP-dependent aspartate aminotransferase-like (Major domain)"/>
    <property type="match status" value="1"/>
</dbReference>
<dbReference type="FunFam" id="3.90.1150.10:FF:000008">
    <property type="entry name" value="Cystathionine gamma-synthase"/>
    <property type="match status" value="1"/>
</dbReference>
<dbReference type="InterPro" id="IPR015422">
    <property type="entry name" value="PyrdxlP-dep_Trfase_small"/>
</dbReference>
<keyword evidence="3 4" id="KW-0663">Pyridoxal phosphate</keyword>
<comment type="similarity">
    <text evidence="2 5">Belongs to the trans-sulfuration enzymes family.</text>
</comment>